<protein>
    <recommendedName>
        <fullName evidence="5">Short-chain dehydrogenase</fullName>
    </recommendedName>
</protein>
<evidence type="ECO:0008006" key="5">
    <source>
        <dbReference type="Google" id="ProtNLM"/>
    </source>
</evidence>
<dbReference type="SUPFAM" id="SSF51735">
    <property type="entry name" value="NAD(P)-binding Rossmann-fold domains"/>
    <property type="match status" value="1"/>
</dbReference>
<evidence type="ECO:0000256" key="2">
    <source>
        <dbReference type="ARBA" id="ARBA00023002"/>
    </source>
</evidence>
<accession>A0A1Y0ESH0</accession>
<proteinExistence type="inferred from homology"/>
<dbReference type="KEGG" id="cser:CCO03_18340"/>
<dbReference type="PANTHER" id="PTHR43639">
    <property type="entry name" value="OXIDOREDUCTASE, SHORT-CHAIN DEHYDROGENASE/REDUCTASE FAMILY (AFU_ORTHOLOGUE AFUA_5G02870)"/>
    <property type="match status" value="1"/>
</dbReference>
<name>A0A1Y0ESH0_9BURK</name>
<dbReference type="Gene3D" id="3.40.50.720">
    <property type="entry name" value="NAD(P)-binding Rossmann-like Domain"/>
    <property type="match status" value="1"/>
</dbReference>
<keyword evidence="2" id="KW-0560">Oxidoreductase</keyword>
<dbReference type="GO" id="GO:0016491">
    <property type="term" value="F:oxidoreductase activity"/>
    <property type="evidence" value="ECO:0007669"/>
    <property type="project" value="UniProtKB-KW"/>
</dbReference>
<evidence type="ECO:0000313" key="3">
    <source>
        <dbReference type="EMBL" id="ARU06360.1"/>
    </source>
</evidence>
<dbReference type="InterPro" id="IPR002347">
    <property type="entry name" value="SDR_fam"/>
</dbReference>
<dbReference type="Pfam" id="PF13561">
    <property type="entry name" value="adh_short_C2"/>
    <property type="match status" value="1"/>
</dbReference>
<sequence length="278" mass="29608">MTPWVLVTGGAKRLGRAVCEAFAAAGWNVCVHHLRSGEAAQALCTELRARGVRADTVQGDLCDARAVARWFAQACATMGRAPQAVVCNASLFEPDTGRDLAPDLLAEQLQVNLIAPMQLGSLLWHAIDAQRQPGDAVHDPQHEATARPSVIHVLDQKVFNLNPDYFSYTLTKLALERAVVLQAQALAPQVRVNAVAPGLMYLSGPQSEDNFARASRVNALQQPIDPADVARAAVYLATAAACTGTTVRVDNGQHLVPLGRDVMFAVDHLQAGVLPGSA</sequence>
<dbReference type="AlphaFoldDB" id="A0A1Y0ESH0"/>
<evidence type="ECO:0000256" key="1">
    <source>
        <dbReference type="ARBA" id="ARBA00006484"/>
    </source>
</evidence>
<dbReference type="Proteomes" id="UP000196138">
    <property type="component" value="Chromosome"/>
</dbReference>
<dbReference type="PRINTS" id="PR00081">
    <property type="entry name" value="GDHRDH"/>
</dbReference>
<organism evidence="3 4">
    <name type="scientific">Comamonas serinivorans</name>
    <dbReference type="NCBI Taxonomy" id="1082851"/>
    <lineage>
        <taxon>Bacteria</taxon>
        <taxon>Pseudomonadati</taxon>
        <taxon>Pseudomonadota</taxon>
        <taxon>Betaproteobacteria</taxon>
        <taxon>Burkholderiales</taxon>
        <taxon>Comamonadaceae</taxon>
        <taxon>Comamonas</taxon>
    </lineage>
</organism>
<dbReference type="PANTHER" id="PTHR43639:SF1">
    <property type="entry name" value="SHORT-CHAIN DEHYDROGENASE_REDUCTASE FAMILY PROTEIN"/>
    <property type="match status" value="1"/>
</dbReference>
<gene>
    <name evidence="3" type="ORF">CCO03_18340</name>
</gene>
<dbReference type="EMBL" id="CP021455">
    <property type="protein sequence ID" value="ARU06360.1"/>
    <property type="molecule type" value="Genomic_DNA"/>
</dbReference>
<evidence type="ECO:0000313" key="4">
    <source>
        <dbReference type="Proteomes" id="UP000196138"/>
    </source>
</evidence>
<dbReference type="OrthoDB" id="5292672at2"/>
<dbReference type="RefSeq" id="WP_087283427.1">
    <property type="nucleotide sequence ID" value="NZ_CP021455.1"/>
</dbReference>
<dbReference type="InterPro" id="IPR036291">
    <property type="entry name" value="NAD(P)-bd_dom_sf"/>
</dbReference>
<reference evidence="3 4" key="1">
    <citation type="submission" date="2017-05" db="EMBL/GenBank/DDBJ databases">
        <authorList>
            <person name="Song R."/>
            <person name="Chenine A.L."/>
            <person name="Ruprecht R.M."/>
        </authorList>
    </citation>
    <scope>NUCLEOTIDE SEQUENCE [LARGE SCALE GENOMIC DNA]</scope>
    <source>
        <strain evidence="3 4">DSM 26136</strain>
    </source>
</reference>
<keyword evidence="4" id="KW-1185">Reference proteome</keyword>
<comment type="similarity">
    <text evidence="1">Belongs to the short-chain dehydrogenases/reductases (SDR) family.</text>
</comment>